<proteinExistence type="predicted"/>
<dbReference type="PANTHER" id="PTHR33373">
    <property type="entry name" value="OS07G0479600 PROTEIN"/>
    <property type="match status" value="1"/>
</dbReference>
<accession>A0A328E387</accession>
<organism evidence="3 4">
    <name type="scientific">Cuscuta australis</name>
    <dbReference type="NCBI Taxonomy" id="267555"/>
    <lineage>
        <taxon>Eukaryota</taxon>
        <taxon>Viridiplantae</taxon>
        <taxon>Streptophyta</taxon>
        <taxon>Embryophyta</taxon>
        <taxon>Tracheophyta</taxon>
        <taxon>Spermatophyta</taxon>
        <taxon>Magnoliopsida</taxon>
        <taxon>eudicotyledons</taxon>
        <taxon>Gunneridae</taxon>
        <taxon>Pentapetalae</taxon>
        <taxon>asterids</taxon>
        <taxon>lamiids</taxon>
        <taxon>Solanales</taxon>
        <taxon>Convolvulaceae</taxon>
        <taxon>Cuscuteae</taxon>
        <taxon>Cuscuta</taxon>
        <taxon>Cuscuta subgen. Grammica</taxon>
        <taxon>Cuscuta sect. Cleistogrammica</taxon>
    </lineage>
</organism>
<feature type="chain" id="PRO_5016344878" description="Gag1-like clamp domain-containing protein" evidence="1">
    <location>
        <begin position="23"/>
        <end position="177"/>
    </location>
</feature>
<feature type="signal peptide" evidence="1">
    <location>
        <begin position="1"/>
        <end position="22"/>
    </location>
</feature>
<name>A0A328E387_9ASTE</name>
<dbReference type="PANTHER" id="PTHR33373:SF1">
    <property type="entry name" value="DUF4050 DOMAIN-CONTAINING PROTEIN"/>
    <property type="match status" value="1"/>
</dbReference>
<sequence length="177" mass="19838">MSFHSSGFCIAPLLAFIGGCFGICAKSMEDPPSSNALGTNGQSLMKTSISDGFWSTSTHDLENIIKLMPPGSTSSSHDDEFVNQGYLKWQQNRLQWLGCEKPKKKRSSWKPTLNSWDASYECAMETNKPFHCPVPLSVSVFSSQHLSHYVCFCVRFWRFYNHKHARFADSNIVSGVG</sequence>
<protein>
    <recommendedName>
        <fullName evidence="2">Gag1-like clamp domain-containing protein</fullName>
    </recommendedName>
</protein>
<evidence type="ECO:0000256" key="1">
    <source>
        <dbReference type="SAM" id="SignalP"/>
    </source>
</evidence>
<evidence type="ECO:0000259" key="2">
    <source>
        <dbReference type="Pfam" id="PF13259"/>
    </source>
</evidence>
<evidence type="ECO:0000313" key="4">
    <source>
        <dbReference type="Proteomes" id="UP000249390"/>
    </source>
</evidence>
<dbReference type="Proteomes" id="UP000249390">
    <property type="component" value="Unassembled WGS sequence"/>
</dbReference>
<dbReference type="Pfam" id="PF13259">
    <property type="entry name" value="clamp_Gag1-like"/>
    <property type="match status" value="1"/>
</dbReference>
<evidence type="ECO:0000313" key="3">
    <source>
        <dbReference type="EMBL" id="RAL50923.1"/>
    </source>
</evidence>
<keyword evidence="1" id="KW-0732">Signal</keyword>
<dbReference type="AlphaFoldDB" id="A0A328E387"/>
<comment type="caution">
    <text evidence="3">The sequence shown here is derived from an EMBL/GenBank/DDBJ whole genome shotgun (WGS) entry which is preliminary data.</text>
</comment>
<feature type="domain" description="Gag1-like clamp" evidence="2">
    <location>
        <begin position="73"/>
        <end position="137"/>
    </location>
</feature>
<gene>
    <name evidence="3" type="ORF">DM860_005279</name>
</gene>
<keyword evidence="4" id="KW-1185">Reference proteome</keyword>
<dbReference type="InterPro" id="IPR025124">
    <property type="entry name" value="Gag1-like_clamp"/>
</dbReference>
<dbReference type="EMBL" id="NQVE01000054">
    <property type="protein sequence ID" value="RAL50923.1"/>
    <property type="molecule type" value="Genomic_DNA"/>
</dbReference>
<reference evidence="3 4" key="1">
    <citation type="submission" date="2018-06" db="EMBL/GenBank/DDBJ databases">
        <title>The Genome of Cuscuta australis (Dodder) Provides Insight into the Evolution of Plant Parasitism.</title>
        <authorList>
            <person name="Liu H."/>
        </authorList>
    </citation>
    <scope>NUCLEOTIDE SEQUENCE [LARGE SCALE GENOMIC DNA]</scope>
    <source>
        <strain evidence="4">cv. Yunnan</strain>
        <tissue evidence="3">Vines</tissue>
    </source>
</reference>